<proteinExistence type="predicted"/>
<keyword evidence="2" id="KW-1185">Reference proteome</keyword>
<accession>A0ABQ4YAC0</accession>
<protein>
    <submittedName>
        <fullName evidence="1">Uncharacterized protein</fullName>
    </submittedName>
</protein>
<sequence>MEEIQLVMTRKSRNVLIVKSWINLLENARNPKESREPGAEEAKQLKEGHECGRSFSQSIQKIGKQAQALQQKRFDIQRICQTGDDSKAKDYEVCKITRADGTSSFLGDFQALLGRLDKQDLFQLYSLVQESLKIKAGEESDMASELIKFIKSQIEEQMKVLCSYTREVLVLSTNLEIQTNHYPLDFRNRRGDEARIKNTWYNQGLVNECHRRTLKILLRL</sequence>
<reference evidence="1" key="1">
    <citation type="journal article" date="2022" name="Int. J. Mol. Sci.">
        <title>Draft Genome of Tanacetum Coccineum: Genomic Comparison of Closely Related Tanacetum-Family Plants.</title>
        <authorList>
            <person name="Yamashiro T."/>
            <person name="Shiraishi A."/>
            <person name="Nakayama K."/>
            <person name="Satake H."/>
        </authorList>
    </citation>
    <scope>NUCLEOTIDE SEQUENCE</scope>
</reference>
<gene>
    <name evidence="1" type="ORF">Tco_0707171</name>
</gene>
<organism evidence="1 2">
    <name type="scientific">Tanacetum coccineum</name>
    <dbReference type="NCBI Taxonomy" id="301880"/>
    <lineage>
        <taxon>Eukaryota</taxon>
        <taxon>Viridiplantae</taxon>
        <taxon>Streptophyta</taxon>
        <taxon>Embryophyta</taxon>
        <taxon>Tracheophyta</taxon>
        <taxon>Spermatophyta</taxon>
        <taxon>Magnoliopsida</taxon>
        <taxon>eudicotyledons</taxon>
        <taxon>Gunneridae</taxon>
        <taxon>Pentapetalae</taxon>
        <taxon>asterids</taxon>
        <taxon>campanulids</taxon>
        <taxon>Asterales</taxon>
        <taxon>Asteraceae</taxon>
        <taxon>Asteroideae</taxon>
        <taxon>Anthemideae</taxon>
        <taxon>Anthemidinae</taxon>
        <taxon>Tanacetum</taxon>
    </lineage>
</organism>
<name>A0ABQ4YAC0_9ASTR</name>
<reference evidence="1" key="2">
    <citation type="submission" date="2022-01" db="EMBL/GenBank/DDBJ databases">
        <authorList>
            <person name="Yamashiro T."/>
            <person name="Shiraishi A."/>
            <person name="Satake H."/>
            <person name="Nakayama K."/>
        </authorList>
    </citation>
    <scope>NUCLEOTIDE SEQUENCE</scope>
</reference>
<comment type="caution">
    <text evidence="1">The sequence shown here is derived from an EMBL/GenBank/DDBJ whole genome shotgun (WGS) entry which is preliminary data.</text>
</comment>
<dbReference type="Proteomes" id="UP001151760">
    <property type="component" value="Unassembled WGS sequence"/>
</dbReference>
<dbReference type="EMBL" id="BQNB010010223">
    <property type="protein sequence ID" value="GJS74330.1"/>
    <property type="molecule type" value="Genomic_DNA"/>
</dbReference>
<evidence type="ECO:0000313" key="2">
    <source>
        <dbReference type="Proteomes" id="UP001151760"/>
    </source>
</evidence>
<evidence type="ECO:0000313" key="1">
    <source>
        <dbReference type="EMBL" id="GJS74330.1"/>
    </source>
</evidence>